<dbReference type="EMBL" id="SUMC01000147">
    <property type="protein sequence ID" value="TJZ97127.1"/>
    <property type="molecule type" value="Genomic_DNA"/>
</dbReference>
<proteinExistence type="predicted"/>
<organism evidence="2 3">
    <name type="scientific">Actinacidiphila oryziradicis</name>
    <dbReference type="NCBI Taxonomy" id="2571141"/>
    <lineage>
        <taxon>Bacteria</taxon>
        <taxon>Bacillati</taxon>
        <taxon>Actinomycetota</taxon>
        <taxon>Actinomycetes</taxon>
        <taxon>Kitasatosporales</taxon>
        <taxon>Streptomycetaceae</taxon>
        <taxon>Actinacidiphila</taxon>
    </lineage>
</organism>
<keyword evidence="3" id="KW-1185">Reference proteome</keyword>
<dbReference type="OrthoDB" id="4324681at2"/>
<protein>
    <submittedName>
        <fullName evidence="2">Uncharacterized protein</fullName>
    </submittedName>
</protein>
<feature type="compositionally biased region" description="Basic residues" evidence="1">
    <location>
        <begin position="144"/>
        <end position="160"/>
    </location>
</feature>
<accession>A0A4U0RP29</accession>
<comment type="caution">
    <text evidence="2">The sequence shown here is derived from an EMBL/GenBank/DDBJ whole genome shotgun (WGS) entry which is preliminary data.</text>
</comment>
<dbReference type="Proteomes" id="UP000305778">
    <property type="component" value="Unassembled WGS sequence"/>
</dbReference>
<reference evidence="2 3" key="1">
    <citation type="submission" date="2019-04" db="EMBL/GenBank/DDBJ databases">
        <title>Streptomyces oryziradicis sp. nov., a novel actinomycete isolated from rhizosphere soil of rice (Oryza sativa L.).</title>
        <authorList>
            <person name="Li C."/>
        </authorList>
    </citation>
    <scope>NUCLEOTIDE SEQUENCE [LARGE SCALE GENOMIC DNA]</scope>
    <source>
        <strain evidence="2 3">NEAU-C40</strain>
    </source>
</reference>
<gene>
    <name evidence="2" type="ORF">FCI23_49875</name>
</gene>
<evidence type="ECO:0000313" key="2">
    <source>
        <dbReference type="EMBL" id="TJZ97127.1"/>
    </source>
</evidence>
<dbReference type="AlphaFoldDB" id="A0A4U0RP29"/>
<sequence>MLLVSLPGYTRRARMTGAPRPEAGEELLPFAAFVQILLDWVHWWNTEHCPAGLGGGLTPLQAWEADPTPVDDVPPRDLAWFALEDDGRTRTITTSGVTWRRRYLQRLTRTDLPLLAADPLQGSGLPGLTAFAQACKLRPPQPPRPRRTRARVGKNRKRRLSPSEPATIWPLCSAHYHFRWAMPEQMDGCPQPPDHTRPRRTKPVS</sequence>
<feature type="region of interest" description="Disordered" evidence="1">
    <location>
        <begin position="136"/>
        <end position="162"/>
    </location>
</feature>
<name>A0A4U0RP29_9ACTN</name>
<evidence type="ECO:0000256" key="1">
    <source>
        <dbReference type="SAM" id="MobiDB-lite"/>
    </source>
</evidence>
<dbReference type="RefSeq" id="WP_136730608.1">
    <property type="nucleotide sequence ID" value="NZ_SUMC01000147.1"/>
</dbReference>
<evidence type="ECO:0000313" key="3">
    <source>
        <dbReference type="Proteomes" id="UP000305778"/>
    </source>
</evidence>